<name>A0A9P5NLC2_GYMJU</name>
<evidence type="ECO:0000313" key="3">
    <source>
        <dbReference type="EMBL" id="KAF8901214.1"/>
    </source>
</evidence>
<dbReference type="Proteomes" id="UP000724874">
    <property type="component" value="Unassembled WGS sequence"/>
</dbReference>
<gene>
    <name evidence="3" type="ORF">CPB84DRAFT_986568</name>
</gene>
<dbReference type="PANTHER" id="PTHR35192:SF2">
    <property type="entry name" value="APPLE DOMAIN-CONTAINING PROTEIN"/>
    <property type="match status" value="1"/>
</dbReference>
<dbReference type="InterPro" id="IPR038955">
    <property type="entry name" value="PriA/CPL1_fungi"/>
</dbReference>
<accession>A0A9P5NLC2</accession>
<evidence type="ECO:0000313" key="4">
    <source>
        <dbReference type="Proteomes" id="UP000724874"/>
    </source>
</evidence>
<keyword evidence="4" id="KW-1185">Reference proteome</keyword>
<reference evidence="3" key="1">
    <citation type="submission" date="2020-11" db="EMBL/GenBank/DDBJ databases">
        <authorList>
            <consortium name="DOE Joint Genome Institute"/>
            <person name="Ahrendt S."/>
            <person name="Riley R."/>
            <person name="Andreopoulos W."/>
            <person name="LaButti K."/>
            <person name="Pangilinan J."/>
            <person name="Ruiz-duenas F.J."/>
            <person name="Barrasa J.M."/>
            <person name="Sanchez-Garcia M."/>
            <person name="Camarero S."/>
            <person name="Miyauchi S."/>
            <person name="Serrano A."/>
            <person name="Linde D."/>
            <person name="Babiker R."/>
            <person name="Drula E."/>
            <person name="Ayuso-Fernandez I."/>
            <person name="Pacheco R."/>
            <person name="Padilla G."/>
            <person name="Ferreira P."/>
            <person name="Barriuso J."/>
            <person name="Kellner H."/>
            <person name="Castanera R."/>
            <person name="Alfaro M."/>
            <person name="Ramirez L."/>
            <person name="Pisabarro A.G."/>
            <person name="Kuo A."/>
            <person name="Tritt A."/>
            <person name="Lipzen A."/>
            <person name="He G."/>
            <person name="Yan M."/>
            <person name="Ng V."/>
            <person name="Cullen D."/>
            <person name="Martin F."/>
            <person name="Rosso M.-N."/>
            <person name="Henrissat B."/>
            <person name="Hibbett D."/>
            <person name="Martinez A.T."/>
            <person name="Grigoriev I.V."/>
        </authorList>
    </citation>
    <scope>NUCLEOTIDE SEQUENCE</scope>
    <source>
        <strain evidence="3">AH 44721</strain>
    </source>
</reference>
<dbReference type="Pfam" id="PF21671">
    <property type="entry name" value="CPL1-like"/>
    <property type="match status" value="1"/>
</dbReference>
<keyword evidence="1" id="KW-0732">Signal</keyword>
<dbReference type="AlphaFoldDB" id="A0A9P5NLC2"/>
<evidence type="ECO:0000259" key="2">
    <source>
        <dbReference type="Pfam" id="PF21671"/>
    </source>
</evidence>
<dbReference type="OrthoDB" id="439917at2759"/>
<feature type="chain" id="PRO_5040355137" description="Protein CPL1-like domain-containing protein" evidence="1">
    <location>
        <begin position="26"/>
        <end position="313"/>
    </location>
</feature>
<comment type="caution">
    <text evidence="3">The sequence shown here is derived from an EMBL/GenBank/DDBJ whole genome shotgun (WGS) entry which is preliminary data.</text>
</comment>
<feature type="signal peptide" evidence="1">
    <location>
        <begin position="1"/>
        <end position="25"/>
    </location>
</feature>
<proteinExistence type="predicted"/>
<dbReference type="InterPro" id="IPR048661">
    <property type="entry name" value="CPL1-like"/>
</dbReference>
<dbReference type="EMBL" id="JADNYJ010000043">
    <property type="protein sequence ID" value="KAF8901214.1"/>
    <property type="molecule type" value="Genomic_DNA"/>
</dbReference>
<feature type="domain" description="Protein CPL1-like" evidence="2">
    <location>
        <begin position="233"/>
        <end position="303"/>
    </location>
</feature>
<evidence type="ECO:0000256" key="1">
    <source>
        <dbReference type="SAM" id="SignalP"/>
    </source>
</evidence>
<organism evidence="3 4">
    <name type="scientific">Gymnopilus junonius</name>
    <name type="common">Spectacular rustgill mushroom</name>
    <name type="synonym">Gymnopilus spectabilis subsp. junonius</name>
    <dbReference type="NCBI Taxonomy" id="109634"/>
    <lineage>
        <taxon>Eukaryota</taxon>
        <taxon>Fungi</taxon>
        <taxon>Dikarya</taxon>
        <taxon>Basidiomycota</taxon>
        <taxon>Agaricomycotina</taxon>
        <taxon>Agaricomycetes</taxon>
        <taxon>Agaricomycetidae</taxon>
        <taxon>Agaricales</taxon>
        <taxon>Agaricineae</taxon>
        <taxon>Hymenogastraceae</taxon>
        <taxon>Gymnopilus</taxon>
    </lineage>
</organism>
<protein>
    <recommendedName>
        <fullName evidence="2">Protein CPL1-like domain-containing protein</fullName>
    </recommendedName>
</protein>
<dbReference type="PANTHER" id="PTHR35192">
    <property type="entry name" value="PROTEIN, PUTATIVE-RELATED"/>
    <property type="match status" value="1"/>
</dbReference>
<sequence>MRLPFFTLFLFNLTLFSLFPTLASSLHPVAFSRRRDQSRSPVPSVITSRQYRIARDLLDVCINANVNLLADVSQVLGLGSVLDPLDLGTNIELCLCLKDLDLYLETNANVQALIGLLGKNAIGSLITAVVNTSPQAQECAFPQHAHHTCNTNDPCHYECDAPYTLQGGECVCAPPYSSCNGVCDLYPQSCGSAVPRSLHKRTNAIVTIAQAKASCRPHETVCGIPGQEKALAFECIDTRSTADSCGGCMTPHPFFEAQAIRHTVGQDCTAIAYASSTGCSKERCVVGSCVDGWVPGSDKVSCVSRYERRNENA</sequence>